<feature type="transmembrane region" description="Helical" evidence="1">
    <location>
        <begin position="61"/>
        <end position="80"/>
    </location>
</feature>
<dbReference type="RefSeq" id="WP_093146685.1">
    <property type="nucleotide sequence ID" value="NZ_FNVB01000004.1"/>
</dbReference>
<reference evidence="4 5" key="1">
    <citation type="submission" date="2016-10" db="EMBL/GenBank/DDBJ databases">
        <authorList>
            <person name="Varghese N."/>
            <person name="Submissions S."/>
        </authorList>
    </citation>
    <scope>NUCLEOTIDE SEQUENCE [LARGE SCALE GENOMIC DNA]</scope>
    <source>
        <strain evidence="5">ATCC 20501</strain>
        <strain evidence="3 4">CGMCC 4.3529</strain>
    </source>
</reference>
<accession>A0A1I2DXT8</accession>
<proteinExistence type="predicted"/>
<feature type="transmembrane region" description="Helical" evidence="1">
    <location>
        <begin position="85"/>
        <end position="105"/>
    </location>
</feature>
<evidence type="ECO:0000313" key="5">
    <source>
        <dbReference type="Proteomes" id="UP000236729"/>
    </source>
</evidence>
<dbReference type="AlphaFoldDB" id="A0A1H6BNV2"/>
<dbReference type="EMBL" id="FOME01000015">
    <property type="protein sequence ID" value="SFE85218.1"/>
    <property type="molecule type" value="Genomic_DNA"/>
</dbReference>
<evidence type="ECO:0000313" key="3">
    <source>
        <dbReference type="EMBL" id="SFE85218.1"/>
    </source>
</evidence>
<evidence type="ECO:0000313" key="2">
    <source>
        <dbReference type="EMBL" id="SEG62087.1"/>
    </source>
</evidence>
<name>A0A1H6BNV2_9PSEU</name>
<feature type="transmembrane region" description="Helical" evidence="1">
    <location>
        <begin position="125"/>
        <end position="143"/>
    </location>
</feature>
<evidence type="ECO:0000313" key="4">
    <source>
        <dbReference type="Proteomes" id="UP000199690"/>
    </source>
</evidence>
<sequence>MGVRRRYLWFVGGWTLLVALLMIAIPLALSSRLPDPITVEWTFSGAPDDSSPLRDFVFGQLVWWLVVAAVWSVFGLGGVLKRRGLAWAGAALGVFGSTLLGTVVLTTLANLDAPSYRDAVDPPGSGWLLLAGALAGWLGWRLGSRGAEAPPTDRGVGAVR</sequence>
<evidence type="ECO:0008006" key="6">
    <source>
        <dbReference type="Google" id="ProtNLM"/>
    </source>
</evidence>
<gene>
    <name evidence="2" type="ORF">SAMN02982929_02721</name>
    <name evidence="3" type="ORF">SAMN05216506_11544</name>
</gene>
<organism evidence="2 5">
    <name type="scientific">Saccharopolyspora kobensis</name>
    <dbReference type="NCBI Taxonomy" id="146035"/>
    <lineage>
        <taxon>Bacteria</taxon>
        <taxon>Bacillati</taxon>
        <taxon>Actinomycetota</taxon>
        <taxon>Actinomycetes</taxon>
        <taxon>Pseudonocardiales</taxon>
        <taxon>Pseudonocardiaceae</taxon>
        <taxon>Saccharopolyspora</taxon>
    </lineage>
</organism>
<reference evidence="2" key="2">
    <citation type="submission" date="2016-10" db="EMBL/GenBank/DDBJ databases">
        <authorList>
            <person name="de Groot N.N."/>
        </authorList>
    </citation>
    <scope>NUCLEOTIDE SEQUENCE [LARGE SCALE GENOMIC DNA]</scope>
    <source>
        <strain evidence="2">ATCC 20501</strain>
    </source>
</reference>
<feature type="transmembrane region" description="Helical" evidence="1">
    <location>
        <begin position="7"/>
        <end position="29"/>
    </location>
</feature>
<dbReference type="EMBL" id="FNVB01000004">
    <property type="protein sequence ID" value="SEG62087.1"/>
    <property type="molecule type" value="Genomic_DNA"/>
</dbReference>
<dbReference type="Proteomes" id="UP000236729">
    <property type="component" value="Unassembled WGS sequence"/>
</dbReference>
<keyword evidence="1" id="KW-0812">Transmembrane</keyword>
<keyword evidence="4" id="KW-1185">Reference proteome</keyword>
<dbReference type="Proteomes" id="UP000199690">
    <property type="component" value="Unassembled WGS sequence"/>
</dbReference>
<accession>A0A1H6BNV2</accession>
<protein>
    <recommendedName>
        <fullName evidence="6">DUF1648 domain-containing protein</fullName>
    </recommendedName>
</protein>
<evidence type="ECO:0000256" key="1">
    <source>
        <dbReference type="SAM" id="Phobius"/>
    </source>
</evidence>
<keyword evidence="1" id="KW-1133">Transmembrane helix</keyword>
<keyword evidence="1" id="KW-0472">Membrane</keyword>